<gene>
    <name evidence="1" type="ORF">A33Q_0169</name>
</gene>
<sequence>MQSFLVISSGFKYRKIGTGSKTFPTLVGMFIQVSFCK</sequence>
<accession>S2DRT6</accession>
<proteinExistence type="predicted"/>
<reference evidence="1 2" key="1">
    <citation type="journal article" date="2013" name="Genome Announc.">
        <title>Draft Genome Sequence of Indibacter alkaliphilus Strain LW1T, Isolated from Lonar Lake, a Haloalkaline Lake in the Buldana District of Maharashtra, India.</title>
        <authorList>
            <person name="Singh A."/>
            <person name="Kumar Jangir P."/>
            <person name="Sharma R."/>
            <person name="Singh A."/>
            <person name="Kumar Pinnaka A."/>
            <person name="Shivaji S."/>
        </authorList>
    </citation>
    <scope>NUCLEOTIDE SEQUENCE [LARGE SCALE GENOMIC DNA]</scope>
    <source>
        <strain evidence="2">CCUG 57479 / KCTC 22604 / LW1</strain>
    </source>
</reference>
<name>S2DRT6_INDAL</name>
<organism evidence="1 2">
    <name type="scientific">Indibacter alkaliphilus (strain CCUG 57479 / KCTC 22604 / LW1)</name>
    <dbReference type="NCBI Taxonomy" id="1189612"/>
    <lineage>
        <taxon>Bacteria</taxon>
        <taxon>Pseudomonadati</taxon>
        <taxon>Bacteroidota</taxon>
        <taxon>Cytophagia</taxon>
        <taxon>Cytophagales</taxon>
        <taxon>Cyclobacteriaceae</taxon>
    </lineage>
</organism>
<keyword evidence="2" id="KW-1185">Reference proteome</keyword>
<comment type="caution">
    <text evidence="1">The sequence shown here is derived from an EMBL/GenBank/DDBJ whole genome shotgun (WGS) entry which is preliminary data.</text>
</comment>
<evidence type="ECO:0000313" key="2">
    <source>
        <dbReference type="Proteomes" id="UP000006073"/>
    </source>
</evidence>
<evidence type="ECO:0000313" key="1">
    <source>
        <dbReference type="EMBL" id="EPA00001.1"/>
    </source>
</evidence>
<dbReference type="Proteomes" id="UP000006073">
    <property type="component" value="Unassembled WGS sequence"/>
</dbReference>
<dbReference type="EMBL" id="ALWO02000006">
    <property type="protein sequence ID" value="EPA00001.1"/>
    <property type="molecule type" value="Genomic_DNA"/>
</dbReference>
<protein>
    <submittedName>
        <fullName evidence="1">Uncharacterized protein</fullName>
    </submittedName>
</protein>
<dbReference type="AlphaFoldDB" id="S2DRT6"/>